<dbReference type="Gene3D" id="3.40.50.720">
    <property type="entry name" value="NAD(P)-binding Rossmann-like Domain"/>
    <property type="match status" value="1"/>
</dbReference>
<dbReference type="PANTHER" id="PTHR43161:SF23">
    <property type="entry name" value="(R,R)-BUTANEDIOL DEHYDROGENASE-RELATED"/>
    <property type="match status" value="1"/>
</dbReference>
<comment type="caution">
    <text evidence="9">The sequence shown here is derived from an EMBL/GenBank/DDBJ whole genome shotgun (WGS) entry which is preliminary data.</text>
</comment>
<dbReference type="InterPro" id="IPR013154">
    <property type="entry name" value="ADH-like_N"/>
</dbReference>
<evidence type="ECO:0000259" key="7">
    <source>
        <dbReference type="Pfam" id="PF00107"/>
    </source>
</evidence>
<dbReference type="EMBL" id="SRYO01000014">
    <property type="protein sequence ID" value="TGY33275.1"/>
    <property type="molecule type" value="Genomic_DNA"/>
</dbReference>
<keyword evidence="3 6" id="KW-0479">Metal-binding</keyword>
<keyword evidence="4 6" id="KW-0862">Zinc</keyword>
<evidence type="ECO:0000256" key="4">
    <source>
        <dbReference type="ARBA" id="ARBA00022833"/>
    </source>
</evidence>
<dbReference type="Proteomes" id="UP000309893">
    <property type="component" value="Unassembled WGS sequence"/>
</dbReference>
<dbReference type="SUPFAM" id="SSF51735">
    <property type="entry name" value="NAD(P)-binding Rossmann-fold domains"/>
    <property type="match status" value="1"/>
</dbReference>
<evidence type="ECO:0000256" key="3">
    <source>
        <dbReference type="ARBA" id="ARBA00022723"/>
    </source>
</evidence>
<evidence type="ECO:0000256" key="6">
    <source>
        <dbReference type="RuleBase" id="RU361277"/>
    </source>
</evidence>
<organism evidence="9 10">
    <name type="scientific">Microbacterium laevaniformans</name>
    <dbReference type="NCBI Taxonomy" id="36807"/>
    <lineage>
        <taxon>Bacteria</taxon>
        <taxon>Bacillati</taxon>
        <taxon>Actinomycetota</taxon>
        <taxon>Actinomycetes</taxon>
        <taxon>Micrococcales</taxon>
        <taxon>Microbacteriaceae</taxon>
        <taxon>Microbacterium</taxon>
    </lineage>
</organism>
<name>A0A4S2CXD1_9MICO</name>
<dbReference type="InterPro" id="IPR011032">
    <property type="entry name" value="GroES-like_sf"/>
</dbReference>
<sequence length="346" mass="35914">MKALTLQEFGRMAVVEHPDPRAEDGTVVIAVVATGICGSDIHGYTGENGRRFPGQIMGHETVGHIIEVGGGVDGLAVGDLVTVNPVVIPATDTDEYRGREQHHPDRYVIGVRADLPAAFAERLCVPARNVVRLADDLPPDYGALIEPLAVAVHAVRRVGIAPGQKVLVLGGGPIGQSVVLALIMAGVTDIVVSELDAGRRDLISRLGATAVDPTSSPLVASVEGVFGSLADVTIDAVGISRTLEQALTATRFGGSISLVGMGAPTVELSAFRVSTEERTIVGSFTYSSEDFDDAAHWMSTAPAAASALISEVVSLDDAPAAFARLAHSTTTPGKVLVRFNEGNGDV</sequence>
<evidence type="ECO:0000313" key="10">
    <source>
        <dbReference type="Proteomes" id="UP000309893"/>
    </source>
</evidence>
<evidence type="ECO:0000256" key="2">
    <source>
        <dbReference type="ARBA" id="ARBA00008072"/>
    </source>
</evidence>
<dbReference type="AlphaFoldDB" id="A0A4S2CXD1"/>
<dbReference type="Gene3D" id="3.90.180.10">
    <property type="entry name" value="Medium-chain alcohol dehydrogenases, catalytic domain"/>
    <property type="match status" value="1"/>
</dbReference>
<accession>A0A4S2CXD1</accession>
<evidence type="ECO:0000259" key="8">
    <source>
        <dbReference type="Pfam" id="PF08240"/>
    </source>
</evidence>
<dbReference type="PROSITE" id="PS00059">
    <property type="entry name" value="ADH_ZINC"/>
    <property type="match status" value="1"/>
</dbReference>
<dbReference type="InterPro" id="IPR013149">
    <property type="entry name" value="ADH-like_C"/>
</dbReference>
<proteinExistence type="inferred from homology"/>
<evidence type="ECO:0000256" key="1">
    <source>
        <dbReference type="ARBA" id="ARBA00001947"/>
    </source>
</evidence>
<dbReference type="Pfam" id="PF08240">
    <property type="entry name" value="ADH_N"/>
    <property type="match status" value="1"/>
</dbReference>
<dbReference type="PANTHER" id="PTHR43161">
    <property type="entry name" value="SORBITOL DEHYDROGENASE"/>
    <property type="match status" value="1"/>
</dbReference>
<comment type="similarity">
    <text evidence="2 6">Belongs to the zinc-containing alcohol dehydrogenase family.</text>
</comment>
<feature type="domain" description="Alcohol dehydrogenase-like N-terminal" evidence="8">
    <location>
        <begin position="24"/>
        <end position="134"/>
    </location>
</feature>
<dbReference type="SUPFAM" id="SSF50129">
    <property type="entry name" value="GroES-like"/>
    <property type="match status" value="1"/>
</dbReference>
<dbReference type="GO" id="GO:0000721">
    <property type="term" value="F:(R,R)-butanediol dehydrogenase activity"/>
    <property type="evidence" value="ECO:0007669"/>
    <property type="project" value="TreeGrafter"/>
</dbReference>
<evidence type="ECO:0000256" key="5">
    <source>
        <dbReference type="ARBA" id="ARBA00023002"/>
    </source>
</evidence>
<gene>
    <name evidence="9" type="ORF">E5344_14600</name>
</gene>
<dbReference type="OrthoDB" id="9797931at2"/>
<keyword evidence="5" id="KW-0560">Oxidoreductase</keyword>
<dbReference type="InterPro" id="IPR002328">
    <property type="entry name" value="ADH_Zn_CS"/>
</dbReference>
<dbReference type="GO" id="GO:0008270">
    <property type="term" value="F:zinc ion binding"/>
    <property type="evidence" value="ECO:0007669"/>
    <property type="project" value="InterPro"/>
</dbReference>
<dbReference type="RefSeq" id="WP_135950101.1">
    <property type="nucleotide sequence ID" value="NZ_CP158846.1"/>
</dbReference>
<dbReference type="Pfam" id="PF00107">
    <property type="entry name" value="ADH_zinc_N"/>
    <property type="match status" value="1"/>
</dbReference>
<dbReference type="GO" id="GO:0005737">
    <property type="term" value="C:cytoplasm"/>
    <property type="evidence" value="ECO:0007669"/>
    <property type="project" value="TreeGrafter"/>
</dbReference>
<reference evidence="9 10" key="1">
    <citation type="submission" date="2019-04" db="EMBL/GenBank/DDBJ databases">
        <title>Microbes associate with the intestines of laboratory mice.</title>
        <authorList>
            <person name="Navarre W."/>
            <person name="Wong E."/>
            <person name="Huang K."/>
            <person name="Tropini C."/>
            <person name="Ng K."/>
            <person name="Yu B."/>
        </authorList>
    </citation>
    <scope>NUCLEOTIDE SEQUENCE [LARGE SCALE GENOMIC DNA]</scope>
    <source>
        <strain evidence="9 10">NM46_B2-13</strain>
    </source>
</reference>
<comment type="cofactor">
    <cofactor evidence="1 6">
        <name>Zn(2+)</name>
        <dbReference type="ChEBI" id="CHEBI:29105"/>
    </cofactor>
</comment>
<evidence type="ECO:0000313" key="9">
    <source>
        <dbReference type="EMBL" id="TGY33275.1"/>
    </source>
</evidence>
<dbReference type="GO" id="GO:0034079">
    <property type="term" value="P:butanediol biosynthetic process"/>
    <property type="evidence" value="ECO:0007669"/>
    <property type="project" value="TreeGrafter"/>
</dbReference>
<feature type="domain" description="Alcohol dehydrogenase-like C-terminal" evidence="7">
    <location>
        <begin position="173"/>
        <end position="299"/>
    </location>
</feature>
<dbReference type="InterPro" id="IPR036291">
    <property type="entry name" value="NAD(P)-bd_dom_sf"/>
</dbReference>
<protein>
    <submittedName>
        <fullName evidence="9">Zinc-binding alcohol dehydrogenase</fullName>
    </submittedName>
</protein>